<dbReference type="SUPFAM" id="SSF81296">
    <property type="entry name" value="E set domains"/>
    <property type="match status" value="1"/>
</dbReference>
<evidence type="ECO:0000259" key="6">
    <source>
        <dbReference type="Pfam" id="PF17967"/>
    </source>
</evidence>
<evidence type="ECO:0000256" key="1">
    <source>
        <dbReference type="ARBA" id="ARBA00008061"/>
    </source>
</evidence>
<organism evidence="7 8">
    <name type="scientific">Marinobacter salarius</name>
    <dbReference type="NCBI Taxonomy" id="1420917"/>
    <lineage>
        <taxon>Bacteria</taxon>
        <taxon>Pseudomonadati</taxon>
        <taxon>Pseudomonadota</taxon>
        <taxon>Gammaproteobacteria</taxon>
        <taxon>Pseudomonadales</taxon>
        <taxon>Marinobacteraceae</taxon>
        <taxon>Marinobacter</taxon>
    </lineage>
</organism>
<dbReference type="InterPro" id="IPR005323">
    <property type="entry name" value="CBM41_pullulanase"/>
</dbReference>
<evidence type="ECO:0000313" key="8">
    <source>
        <dbReference type="Proteomes" id="UP000035081"/>
    </source>
</evidence>
<dbReference type="GO" id="GO:0016798">
    <property type="term" value="F:hydrolase activity, acting on glycosyl bonds"/>
    <property type="evidence" value="ECO:0007669"/>
    <property type="project" value="UniProtKB-KW"/>
</dbReference>
<evidence type="ECO:0000256" key="4">
    <source>
        <dbReference type="ARBA" id="ARBA00023295"/>
    </source>
</evidence>
<gene>
    <name evidence="7" type="ORF">AU15_18615</name>
</gene>
<dbReference type="KEGG" id="msr:AU15_18615"/>
<keyword evidence="4" id="KW-0326">Glycosidase</keyword>
<evidence type="ECO:0000259" key="5">
    <source>
        <dbReference type="Pfam" id="PF03714"/>
    </source>
</evidence>
<dbReference type="InterPro" id="IPR014756">
    <property type="entry name" value="Ig_E-set"/>
</dbReference>
<dbReference type="SUPFAM" id="SSF49452">
    <property type="entry name" value="Starch-binding domain-like"/>
    <property type="match status" value="1"/>
</dbReference>
<dbReference type="Gene3D" id="2.60.40.1110">
    <property type="match status" value="1"/>
</dbReference>
<evidence type="ECO:0000256" key="2">
    <source>
        <dbReference type="ARBA" id="ARBA00022729"/>
    </source>
</evidence>
<dbReference type="AlphaFoldDB" id="W5YVX4"/>
<evidence type="ECO:0000313" key="7">
    <source>
        <dbReference type="EMBL" id="AHI33367.1"/>
    </source>
</evidence>
<dbReference type="Gene3D" id="2.60.40.1130">
    <property type="entry name" value="Rab geranylgeranyltransferase alpha-subunit, insert domain"/>
    <property type="match status" value="1"/>
</dbReference>
<accession>W5YVX4</accession>
<dbReference type="Pfam" id="PF03714">
    <property type="entry name" value="PUD"/>
    <property type="match status" value="1"/>
</dbReference>
<reference evidence="7 8" key="1">
    <citation type="journal article" date="2014" name="Genome Announc.">
        <title>Draft Genome Sequences of Marinobacter similis A3d10T and Marinobacter salarius R9SW1T.</title>
        <authorList>
            <person name="Ivanova E.P."/>
            <person name="Ng H.J."/>
            <person name="Webb H.K."/>
            <person name="Feng G."/>
            <person name="Oshima K."/>
            <person name="Hattori M."/>
            <person name="Ohkuma M."/>
            <person name="Sergeev A.F."/>
            <person name="Mikhailov V.V."/>
            <person name="Crawford R.J."/>
            <person name="Sawabe T."/>
        </authorList>
    </citation>
    <scope>NUCLEOTIDE SEQUENCE [LARGE SCALE GENOMIC DNA]</scope>
    <source>
        <strain evidence="8">A3d10 and R9SW1</strain>
    </source>
</reference>
<keyword evidence="3" id="KW-0378">Hydrolase</keyword>
<dbReference type="InterPro" id="IPR040671">
    <property type="entry name" value="Pullulanase_N2"/>
</dbReference>
<dbReference type="EMBL" id="CP007152">
    <property type="protein sequence ID" value="AHI33367.1"/>
    <property type="molecule type" value="Genomic_DNA"/>
</dbReference>
<sequence length="237" mass="25427">MPTEWTDPHTSSGVNDTYGAYYIIPMRDGGDCMNFIMHKGDEKDLGDNDKRWHFGALGNRIFTISGSQLLSPDPIEAEELAVDGAKAHWLDANTLVFADTASATRVELRYDAGAGITVDDSDKTLNGGTAIELSATTLSPDLKEAFPHLAGWPAYSVDTDSQTKMDALRGQLIAGAYNGNDELISLPAFRSRVCSTISMPMTALWALPLAAPIPGLQFGPQPPRACACTCSMPTAAW</sequence>
<dbReference type="HOGENOM" id="CLU_1169566_0_0_6"/>
<dbReference type="GO" id="GO:0030246">
    <property type="term" value="F:carbohydrate binding"/>
    <property type="evidence" value="ECO:0007669"/>
    <property type="project" value="InterPro"/>
</dbReference>
<keyword evidence="2" id="KW-0732">Signal</keyword>
<feature type="domain" description="Pullulanase N2" evidence="6">
    <location>
        <begin position="85"/>
        <end position="185"/>
    </location>
</feature>
<comment type="similarity">
    <text evidence="1">Belongs to the glycosyl hydrolase 13 family.</text>
</comment>
<dbReference type="Pfam" id="PF17967">
    <property type="entry name" value="Pullulanase_N2"/>
    <property type="match status" value="1"/>
</dbReference>
<feature type="domain" description="Pullulanase carbohydrate-binding module 41" evidence="5">
    <location>
        <begin position="4"/>
        <end position="68"/>
    </location>
</feature>
<dbReference type="Proteomes" id="UP000035081">
    <property type="component" value="Chromosome"/>
</dbReference>
<protein>
    <submittedName>
        <fullName evidence="7">Uncharacterized protein</fullName>
    </submittedName>
</protein>
<dbReference type="InterPro" id="IPR013784">
    <property type="entry name" value="Carb-bd-like_fold"/>
</dbReference>
<dbReference type="GO" id="GO:0005975">
    <property type="term" value="P:carbohydrate metabolic process"/>
    <property type="evidence" value="ECO:0007669"/>
    <property type="project" value="InterPro"/>
</dbReference>
<name>W5YVX4_9GAMM</name>
<evidence type="ECO:0000256" key="3">
    <source>
        <dbReference type="ARBA" id="ARBA00022801"/>
    </source>
</evidence>
<proteinExistence type="inferred from homology"/>